<sequence length="602" mass="67352">MSSKNLRPIDGDRPITDGYCGVYRPSLSDEKIRQGSRALAKQYTLLPKEPLPHFRPWFSAKQRDKYHLTHQVWKPDQGILCYELPKAAETPGAVVQLRRLGVGISLKDISEINTNKGYWKGDATLQIRISLKETFGLVDPVDNSEFKRMTYPLADILDEVCWNELEAKDGASSGLTSDRQNSFQSGMVETTHGAKEMHFLKGAFGLRFYNLIMNDSTLPFTVAGPSEFTQLKVKDGILCGDWRVSGAFFESDIDISMFPCEKLSWHVIVSVIGWSVGCHYDWSSVRSLDDYEVFAVRGVSKPFSSVGGWPFCLLMNVVPNTGVKGQQFVYVRFVNASVFLVTATTILIATVELSEVPLLYQLGPFLYLGLWMGLVTYYGFLGVRSYLLLTEKAHEKPWYSKPHTTEEAPITKDTLFPGPEWGVIESKEVPEGTQRKSLMELEASEKHQISAMSGQRMSVFRSMTKVRVRRLMWFRSAPLYEDRNHEDKDPPPPRKFGGKKYLSFGARGRSASMNRSFLSGEQEEGKGGHQDPKVGEGLKRESEEKEGGEDPENFAAHLMSEVSFSEHENEQEGSISGGVVPLELDASGLGHNVALQGGRGRG</sequence>
<dbReference type="EMBL" id="CDMZ01004634">
    <property type="protein sequence ID" value="CEM50330.1"/>
    <property type="molecule type" value="Genomic_DNA"/>
</dbReference>
<protein>
    <submittedName>
        <fullName evidence="3">Uncharacterized protein</fullName>
    </submittedName>
</protein>
<feature type="transmembrane region" description="Helical" evidence="2">
    <location>
        <begin position="365"/>
        <end position="389"/>
    </location>
</feature>
<dbReference type="VEuPathDB" id="CryptoDB:Cvel_9932"/>
<evidence type="ECO:0000256" key="2">
    <source>
        <dbReference type="SAM" id="Phobius"/>
    </source>
</evidence>
<gene>
    <name evidence="3" type="ORF">Cvel_9932</name>
</gene>
<proteinExistence type="predicted"/>
<keyword evidence="2" id="KW-0472">Membrane</keyword>
<feature type="compositionally biased region" description="Basic and acidic residues" evidence="1">
    <location>
        <begin position="482"/>
        <end position="492"/>
    </location>
</feature>
<evidence type="ECO:0000313" key="3">
    <source>
        <dbReference type="EMBL" id="CEM50330.1"/>
    </source>
</evidence>
<accession>A0A0G4I0F2</accession>
<feature type="region of interest" description="Disordered" evidence="1">
    <location>
        <begin position="519"/>
        <end position="602"/>
    </location>
</feature>
<reference evidence="3" key="1">
    <citation type="submission" date="2014-11" db="EMBL/GenBank/DDBJ databases">
        <authorList>
            <person name="Otto D Thomas"/>
            <person name="Naeem Raeece"/>
        </authorList>
    </citation>
    <scope>NUCLEOTIDE SEQUENCE</scope>
</reference>
<feature type="compositionally biased region" description="Basic and acidic residues" evidence="1">
    <location>
        <begin position="523"/>
        <end position="545"/>
    </location>
</feature>
<dbReference type="AlphaFoldDB" id="A0A0G4I0F2"/>
<feature type="transmembrane region" description="Helical" evidence="2">
    <location>
        <begin position="333"/>
        <end position="353"/>
    </location>
</feature>
<keyword evidence="2" id="KW-0812">Transmembrane</keyword>
<evidence type="ECO:0000256" key="1">
    <source>
        <dbReference type="SAM" id="MobiDB-lite"/>
    </source>
</evidence>
<feature type="region of interest" description="Disordered" evidence="1">
    <location>
        <begin position="482"/>
        <end position="501"/>
    </location>
</feature>
<keyword evidence="2" id="KW-1133">Transmembrane helix</keyword>
<organism evidence="3">
    <name type="scientific">Chromera velia CCMP2878</name>
    <dbReference type="NCBI Taxonomy" id="1169474"/>
    <lineage>
        <taxon>Eukaryota</taxon>
        <taxon>Sar</taxon>
        <taxon>Alveolata</taxon>
        <taxon>Colpodellida</taxon>
        <taxon>Chromeraceae</taxon>
        <taxon>Chromera</taxon>
    </lineage>
</organism>
<name>A0A0G4I0F2_9ALVE</name>